<dbReference type="EMBL" id="CP012333">
    <property type="protein sequence ID" value="AKV00976.1"/>
    <property type="molecule type" value="Genomic_DNA"/>
</dbReference>
<accession>A0A0K1Q565</accession>
<protein>
    <submittedName>
        <fullName evidence="2">Uncharacterized protein</fullName>
    </submittedName>
</protein>
<reference evidence="2 3" key="1">
    <citation type="submission" date="2015-08" db="EMBL/GenBank/DDBJ databases">
        <authorList>
            <person name="Babu N.S."/>
            <person name="Beckwith C.J."/>
            <person name="Beseler K.G."/>
            <person name="Brison A."/>
            <person name="Carone J.V."/>
            <person name="Caskin T.P."/>
            <person name="Diamond M."/>
            <person name="Durham M.E."/>
            <person name="Foxe J.M."/>
            <person name="Go M."/>
            <person name="Henderson B.A."/>
            <person name="Jones I.B."/>
            <person name="McGettigan J.A."/>
            <person name="Micheletti S.J."/>
            <person name="Nasrallah M.E."/>
            <person name="Ortiz D."/>
            <person name="Piller C.R."/>
            <person name="Privatt S.R."/>
            <person name="Schneider S.L."/>
            <person name="Sharp S."/>
            <person name="Smith T.C."/>
            <person name="Stanton J.D."/>
            <person name="Ullery H.E."/>
            <person name="Wilson R.J."/>
            <person name="Serrano M.G."/>
            <person name="Buck G."/>
            <person name="Lee V."/>
            <person name="Wang Y."/>
            <person name="Carvalho R."/>
            <person name="Voegtly L."/>
            <person name="Shi R."/>
            <person name="Duckworth R."/>
            <person name="Johnson A."/>
            <person name="Loviza R."/>
            <person name="Walstead R."/>
            <person name="Shah Z."/>
            <person name="Kiflezghi M."/>
            <person name="Wade K."/>
            <person name="Ball S.L."/>
            <person name="Bradley K.W."/>
            <person name="Asai D.J."/>
            <person name="Bowman C.A."/>
            <person name="Russell D.A."/>
            <person name="Pope W.H."/>
            <person name="Jacobs-Sera D."/>
            <person name="Hendrix R.W."/>
            <person name="Hatfull G.F."/>
        </authorList>
    </citation>
    <scope>NUCLEOTIDE SEQUENCE [LARGE SCALE GENOMIC DNA]</scope>
    <source>
        <strain evidence="2 3">DSM 27648</strain>
    </source>
</reference>
<gene>
    <name evidence="2" type="ORF">AKJ09_07639</name>
</gene>
<name>A0A0K1Q565_9BACT</name>
<dbReference type="AlphaFoldDB" id="A0A0K1Q565"/>
<keyword evidence="3" id="KW-1185">Reference proteome</keyword>
<proteinExistence type="predicted"/>
<evidence type="ECO:0000256" key="1">
    <source>
        <dbReference type="SAM" id="MobiDB-lite"/>
    </source>
</evidence>
<dbReference type="KEGG" id="llu:AKJ09_07639"/>
<organism evidence="2 3">
    <name type="scientific">Labilithrix luteola</name>
    <dbReference type="NCBI Taxonomy" id="1391654"/>
    <lineage>
        <taxon>Bacteria</taxon>
        <taxon>Pseudomonadati</taxon>
        <taxon>Myxococcota</taxon>
        <taxon>Polyangia</taxon>
        <taxon>Polyangiales</taxon>
        <taxon>Labilitrichaceae</taxon>
        <taxon>Labilithrix</taxon>
    </lineage>
</organism>
<dbReference type="Proteomes" id="UP000064967">
    <property type="component" value="Chromosome"/>
</dbReference>
<sequence>MVMITLSTVHANDSSIDTILTLPERTGSLAIARACRETALAFVHESSYWGKAELAMWLMGPYAQLTQYVSNSARRHGTDSPRPVPLLREIDARMVERVVRSARTEVIETMKQTADAEGGASFAFTMMSAGFVVRCEDEGHVPGWVPTTDARRLADRVLSLLAADYLARTSDYENELSVCRHCGAIDFDAGIRDRGICHRHGSGTFAPRSRTPTMPYLPEGA</sequence>
<feature type="region of interest" description="Disordered" evidence="1">
    <location>
        <begin position="202"/>
        <end position="221"/>
    </location>
</feature>
<evidence type="ECO:0000313" key="3">
    <source>
        <dbReference type="Proteomes" id="UP000064967"/>
    </source>
</evidence>
<dbReference type="STRING" id="1391654.AKJ09_07639"/>
<evidence type="ECO:0000313" key="2">
    <source>
        <dbReference type="EMBL" id="AKV00976.1"/>
    </source>
</evidence>